<dbReference type="AlphaFoldDB" id="A0A9P8CE08"/>
<reference evidence="1" key="1">
    <citation type="journal article" date="2021" name="IMA Fungus">
        <title>Genomic characterization of three marine fungi, including Emericellopsis atlantica sp. nov. with signatures of a generalist lifestyle and marine biomass degradation.</title>
        <authorList>
            <person name="Hagestad O.C."/>
            <person name="Hou L."/>
            <person name="Andersen J.H."/>
            <person name="Hansen E.H."/>
            <person name="Altermark B."/>
            <person name="Li C."/>
            <person name="Kuhnert E."/>
            <person name="Cox R.J."/>
            <person name="Crous P.W."/>
            <person name="Spatafora J.W."/>
            <person name="Lail K."/>
            <person name="Amirebrahimi M."/>
            <person name="Lipzen A."/>
            <person name="Pangilinan J."/>
            <person name="Andreopoulos W."/>
            <person name="Hayes R.D."/>
            <person name="Ng V."/>
            <person name="Grigoriev I.V."/>
            <person name="Jackson S.A."/>
            <person name="Sutton T.D.S."/>
            <person name="Dobson A.D.W."/>
            <person name="Rama T."/>
        </authorList>
    </citation>
    <scope>NUCLEOTIDE SEQUENCE</scope>
    <source>
        <strain evidence="1">TRa3180A</strain>
    </source>
</reference>
<dbReference type="EMBL" id="MU254150">
    <property type="protein sequence ID" value="KAG9241831.1"/>
    <property type="molecule type" value="Genomic_DNA"/>
</dbReference>
<organism evidence="1 2">
    <name type="scientific">Calycina marina</name>
    <dbReference type="NCBI Taxonomy" id="1763456"/>
    <lineage>
        <taxon>Eukaryota</taxon>
        <taxon>Fungi</taxon>
        <taxon>Dikarya</taxon>
        <taxon>Ascomycota</taxon>
        <taxon>Pezizomycotina</taxon>
        <taxon>Leotiomycetes</taxon>
        <taxon>Helotiales</taxon>
        <taxon>Pezizellaceae</taxon>
        <taxon>Calycina</taxon>
    </lineage>
</organism>
<evidence type="ECO:0000313" key="1">
    <source>
        <dbReference type="EMBL" id="KAG9241831.1"/>
    </source>
</evidence>
<comment type="caution">
    <text evidence="1">The sequence shown here is derived from an EMBL/GenBank/DDBJ whole genome shotgun (WGS) entry which is preliminary data.</text>
</comment>
<dbReference type="Proteomes" id="UP000887226">
    <property type="component" value="Unassembled WGS sequence"/>
</dbReference>
<proteinExistence type="predicted"/>
<gene>
    <name evidence="1" type="ORF">BJ878DRAFT_206497</name>
</gene>
<evidence type="ECO:0000313" key="2">
    <source>
        <dbReference type="Proteomes" id="UP000887226"/>
    </source>
</evidence>
<name>A0A9P8CE08_9HELO</name>
<accession>A0A9P8CE08</accession>
<keyword evidence="2" id="KW-1185">Reference proteome</keyword>
<sequence length="75" mass="7983">MGICDQVGCFVFLMCCEFTGGFALSAYSSCCTMGLGSISGCDVADTVAEASGSLWYSVVYFDCIIYYCYGLKVVS</sequence>
<protein>
    <submittedName>
        <fullName evidence="1">Uncharacterized protein</fullName>
    </submittedName>
</protein>